<gene>
    <name evidence="2" type="ORF">ABLG96_00415</name>
</gene>
<feature type="transmembrane region" description="Helical" evidence="1">
    <location>
        <begin position="12"/>
        <end position="30"/>
    </location>
</feature>
<organism evidence="2">
    <name type="scientific">Nakamurella sp. A5-74</name>
    <dbReference type="NCBI Taxonomy" id="3158264"/>
    <lineage>
        <taxon>Bacteria</taxon>
        <taxon>Bacillati</taxon>
        <taxon>Actinomycetota</taxon>
        <taxon>Actinomycetes</taxon>
        <taxon>Nakamurellales</taxon>
        <taxon>Nakamurellaceae</taxon>
        <taxon>Nakamurella</taxon>
    </lineage>
</organism>
<dbReference type="AlphaFoldDB" id="A0AAU8DQ46"/>
<keyword evidence="1" id="KW-0812">Transmembrane</keyword>
<sequence length="171" mass="18521">MTDQIGPSLRWVAARMGVMFGILMGAFGLVMGENSLAQAGILGTFTALAFGFGMYWILKRQRRIATQRLGPLAELLDRKTVRDAVRGPVAADEAERADQLQIVELQISELKRTSVSSSIVLVAGLVLEVALAITTSAWFWLAASVFAALAGLVPLSAKRLRRRREVLIAAP</sequence>
<evidence type="ECO:0000313" key="2">
    <source>
        <dbReference type="EMBL" id="XCG63853.1"/>
    </source>
</evidence>
<feature type="transmembrane region" description="Helical" evidence="1">
    <location>
        <begin position="36"/>
        <end position="58"/>
    </location>
</feature>
<keyword evidence="1" id="KW-1133">Transmembrane helix</keyword>
<name>A0AAU8DQ46_9ACTN</name>
<reference evidence="2" key="1">
    <citation type="submission" date="2024-05" db="EMBL/GenBank/DDBJ databases">
        <authorList>
            <person name="Cai S.Y."/>
            <person name="Jin L.M."/>
            <person name="Li H.R."/>
        </authorList>
    </citation>
    <scope>NUCLEOTIDE SEQUENCE</scope>
    <source>
        <strain evidence="2">A5-74</strain>
    </source>
</reference>
<dbReference type="RefSeq" id="WP_353649468.1">
    <property type="nucleotide sequence ID" value="NZ_CP159218.1"/>
</dbReference>
<feature type="transmembrane region" description="Helical" evidence="1">
    <location>
        <begin position="115"/>
        <end position="133"/>
    </location>
</feature>
<feature type="transmembrane region" description="Helical" evidence="1">
    <location>
        <begin position="139"/>
        <end position="157"/>
    </location>
</feature>
<proteinExistence type="predicted"/>
<evidence type="ECO:0000256" key="1">
    <source>
        <dbReference type="SAM" id="Phobius"/>
    </source>
</evidence>
<keyword evidence="1" id="KW-0472">Membrane</keyword>
<evidence type="ECO:0008006" key="3">
    <source>
        <dbReference type="Google" id="ProtNLM"/>
    </source>
</evidence>
<accession>A0AAU8DQ46</accession>
<protein>
    <recommendedName>
        <fullName evidence="3">Integral membrane protein</fullName>
    </recommendedName>
</protein>
<dbReference type="EMBL" id="CP159218">
    <property type="protein sequence ID" value="XCG63853.1"/>
    <property type="molecule type" value="Genomic_DNA"/>
</dbReference>